<dbReference type="Proteomes" id="UP001567538">
    <property type="component" value="Unassembled WGS sequence"/>
</dbReference>
<dbReference type="PANTHER" id="PTHR31852">
    <property type="entry name" value="LATE EMBRYOGENESIS ABUNDANT (LEA) HYDROXYPROLINE-RICH GLYCOPROTEIN FAMILY"/>
    <property type="match status" value="1"/>
</dbReference>
<evidence type="ECO:0008006" key="4">
    <source>
        <dbReference type="Google" id="ProtNLM"/>
    </source>
</evidence>
<comment type="caution">
    <text evidence="2">The sequence shown here is derived from an EMBL/GenBank/DDBJ whole genome shotgun (WGS) entry which is preliminary data.</text>
</comment>
<evidence type="ECO:0000313" key="2">
    <source>
        <dbReference type="EMBL" id="KAL1552807.1"/>
    </source>
</evidence>
<protein>
    <recommendedName>
        <fullName evidence="4">Late embryogenesis abundant protein LEA-2 subgroup domain-containing protein</fullName>
    </recommendedName>
</protein>
<keyword evidence="1" id="KW-0812">Transmembrane</keyword>
<keyword evidence="3" id="KW-1185">Reference proteome</keyword>
<dbReference type="AlphaFoldDB" id="A0ABD1H8R4"/>
<dbReference type="InterPro" id="IPR055301">
    <property type="entry name" value="Lea14-like_2"/>
</dbReference>
<reference evidence="2 3" key="1">
    <citation type="submission" date="2024-06" db="EMBL/GenBank/DDBJ databases">
        <title>A chromosome level genome sequence of Diviner's sage (Salvia divinorum).</title>
        <authorList>
            <person name="Ford S.A."/>
            <person name="Ro D.-K."/>
            <person name="Ness R.W."/>
            <person name="Phillips M.A."/>
        </authorList>
    </citation>
    <scope>NUCLEOTIDE SEQUENCE [LARGE SCALE GENOMIC DNA]</scope>
    <source>
        <strain evidence="2">SAF-2024a</strain>
        <tissue evidence="2">Leaf</tissue>
    </source>
</reference>
<organism evidence="2 3">
    <name type="scientific">Salvia divinorum</name>
    <name type="common">Maria pastora</name>
    <name type="synonym">Diviner's sage</name>
    <dbReference type="NCBI Taxonomy" id="28513"/>
    <lineage>
        <taxon>Eukaryota</taxon>
        <taxon>Viridiplantae</taxon>
        <taxon>Streptophyta</taxon>
        <taxon>Embryophyta</taxon>
        <taxon>Tracheophyta</taxon>
        <taxon>Spermatophyta</taxon>
        <taxon>Magnoliopsida</taxon>
        <taxon>eudicotyledons</taxon>
        <taxon>Gunneridae</taxon>
        <taxon>Pentapetalae</taxon>
        <taxon>asterids</taxon>
        <taxon>lamiids</taxon>
        <taxon>Lamiales</taxon>
        <taxon>Lamiaceae</taxon>
        <taxon>Nepetoideae</taxon>
        <taxon>Mentheae</taxon>
        <taxon>Salviinae</taxon>
        <taxon>Salvia</taxon>
        <taxon>Salvia subgen. Calosphace</taxon>
    </lineage>
</organism>
<evidence type="ECO:0000313" key="3">
    <source>
        <dbReference type="Proteomes" id="UP001567538"/>
    </source>
</evidence>
<accession>A0ABD1H8R4</accession>
<keyword evidence="1" id="KW-1133">Transmembrane helix</keyword>
<keyword evidence="1" id="KW-0472">Membrane</keyword>
<proteinExistence type="predicted"/>
<gene>
    <name evidence="2" type="ORF">AAHA92_13563</name>
</gene>
<sequence length="209" mass="22720">MGAEKEQQSPHPLAPAYAYPRSVDAEAGAATHDGAELRKKKRAKCLVYVFAFAIFQFAVIAVFALTVMKVKTPKFRIQEATLSDFTAGAASLRATLGAELAVKNANFGPYKYRSTTVEFFYRGAKIGEVLVPASKANWRTTKEISAAAVELDLSGDPQLSGGVARITSSAKMEGKVEMMFVMKKDRSTEMNCSMDIVTASRSVENIECE</sequence>
<dbReference type="EMBL" id="JBEAFC010000006">
    <property type="protein sequence ID" value="KAL1552807.1"/>
    <property type="molecule type" value="Genomic_DNA"/>
</dbReference>
<name>A0ABD1H8R4_SALDI</name>
<feature type="transmembrane region" description="Helical" evidence="1">
    <location>
        <begin position="45"/>
        <end position="68"/>
    </location>
</feature>
<evidence type="ECO:0000256" key="1">
    <source>
        <dbReference type="SAM" id="Phobius"/>
    </source>
</evidence>